<organism evidence="1 2">
    <name type="scientific">Protopolystoma xenopodis</name>
    <dbReference type="NCBI Taxonomy" id="117903"/>
    <lineage>
        <taxon>Eukaryota</taxon>
        <taxon>Metazoa</taxon>
        <taxon>Spiralia</taxon>
        <taxon>Lophotrochozoa</taxon>
        <taxon>Platyhelminthes</taxon>
        <taxon>Monogenea</taxon>
        <taxon>Polyopisthocotylea</taxon>
        <taxon>Polystomatidea</taxon>
        <taxon>Polystomatidae</taxon>
        <taxon>Protopolystoma</taxon>
    </lineage>
</organism>
<comment type="caution">
    <text evidence="1">The sequence shown here is derived from an EMBL/GenBank/DDBJ whole genome shotgun (WGS) entry which is preliminary data.</text>
</comment>
<keyword evidence="2" id="KW-1185">Reference proteome</keyword>
<sequence length="96" mass="11034">QGRPEHSYLSFPSNSFQKRFFSELPPLPTSDSLLNADNKNNLQPVHRRLFKKLKEPKRFRPLTLSNSLTENSAGRLLSWECLLGWSQDVLGKLLPV</sequence>
<gene>
    <name evidence="1" type="ORF">PXEA_LOCUS12848</name>
</gene>
<evidence type="ECO:0000313" key="2">
    <source>
        <dbReference type="Proteomes" id="UP000784294"/>
    </source>
</evidence>
<reference evidence="1" key="1">
    <citation type="submission" date="2018-11" db="EMBL/GenBank/DDBJ databases">
        <authorList>
            <consortium name="Pathogen Informatics"/>
        </authorList>
    </citation>
    <scope>NUCLEOTIDE SEQUENCE</scope>
</reference>
<proteinExistence type="predicted"/>
<dbReference type="Proteomes" id="UP000784294">
    <property type="component" value="Unassembled WGS sequence"/>
</dbReference>
<feature type="non-terminal residue" evidence="1">
    <location>
        <position position="1"/>
    </location>
</feature>
<evidence type="ECO:0000313" key="1">
    <source>
        <dbReference type="EMBL" id="VEL19408.1"/>
    </source>
</evidence>
<accession>A0A3S5AB14</accession>
<dbReference type="EMBL" id="CAAALY010041450">
    <property type="protein sequence ID" value="VEL19408.1"/>
    <property type="molecule type" value="Genomic_DNA"/>
</dbReference>
<protein>
    <submittedName>
        <fullName evidence="1">Uncharacterized protein</fullName>
    </submittedName>
</protein>
<dbReference type="AlphaFoldDB" id="A0A3S5AB14"/>
<name>A0A3S5AB14_9PLAT</name>